<dbReference type="InterPro" id="IPR006977">
    <property type="entry name" value="Yip1_dom"/>
</dbReference>
<comment type="subcellular location">
    <subcellularLocation>
        <location evidence="1">Membrane</location>
        <topology evidence="1">Multi-pass membrane protein</topology>
    </subcellularLocation>
</comment>
<dbReference type="RefSeq" id="WP_109967582.1">
    <property type="nucleotide sequence ID" value="NZ_CP176093.1"/>
</dbReference>
<evidence type="ECO:0000256" key="1">
    <source>
        <dbReference type="ARBA" id="ARBA00004141"/>
    </source>
</evidence>
<evidence type="ECO:0000256" key="5">
    <source>
        <dbReference type="SAM" id="Phobius"/>
    </source>
</evidence>
<comment type="caution">
    <text evidence="7">The sequence shown here is derived from an EMBL/GenBank/DDBJ whole genome shotgun (WGS) entry which is preliminary data.</text>
</comment>
<evidence type="ECO:0000313" key="7">
    <source>
        <dbReference type="EMBL" id="PWR74303.1"/>
    </source>
</evidence>
<proteinExistence type="predicted"/>
<feature type="transmembrane region" description="Helical" evidence="5">
    <location>
        <begin position="89"/>
        <end position="119"/>
    </location>
</feature>
<organism evidence="7 8">
    <name type="scientific">Methanospirillum lacunae</name>
    <dbReference type="NCBI Taxonomy" id="668570"/>
    <lineage>
        <taxon>Archaea</taxon>
        <taxon>Methanobacteriati</taxon>
        <taxon>Methanobacteriota</taxon>
        <taxon>Stenosarchaea group</taxon>
        <taxon>Methanomicrobia</taxon>
        <taxon>Methanomicrobiales</taxon>
        <taxon>Methanospirillaceae</taxon>
        <taxon>Methanospirillum</taxon>
    </lineage>
</organism>
<feature type="transmembrane region" description="Helical" evidence="5">
    <location>
        <begin position="34"/>
        <end position="52"/>
    </location>
</feature>
<evidence type="ECO:0000256" key="4">
    <source>
        <dbReference type="ARBA" id="ARBA00023136"/>
    </source>
</evidence>
<protein>
    <recommendedName>
        <fullName evidence="6">Yip1 domain-containing protein</fullName>
    </recommendedName>
</protein>
<evidence type="ECO:0000256" key="2">
    <source>
        <dbReference type="ARBA" id="ARBA00022692"/>
    </source>
</evidence>
<gene>
    <name evidence="7" type="ORF">DK846_03925</name>
</gene>
<dbReference type="GO" id="GO:0016020">
    <property type="term" value="C:membrane"/>
    <property type="evidence" value="ECO:0007669"/>
    <property type="project" value="UniProtKB-SubCell"/>
</dbReference>
<dbReference type="Pfam" id="PF04893">
    <property type="entry name" value="Yip1"/>
    <property type="match status" value="1"/>
</dbReference>
<reference evidence="7 8" key="1">
    <citation type="submission" date="2018-05" db="EMBL/GenBank/DDBJ databases">
        <title>Draft genome of Methanospirillum lacunae Ki8-1.</title>
        <authorList>
            <person name="Dueholm M.S."/>
            <person name="Nielsen P.H."/>
            <person name="Bakmann L.F."/>
            <person name="Otzen D.E."/>
        </authorList>
    </citation>
    <scope>NUCLEOTIDE SEQUENCE [LARGE SCALE GENOMIC DNA]</scope>
    <source>
        <strain evidence="7 8">Ki8-1</strain>
    </source>
</reference>
<evidence type="ECO:0000256" key="3">
    <source>
        <dbReference type="ARBA" id="ARBA00022989"/>
    </source>
</evidence>
<dbReference type="AlphaFoldDB" id="A0A2V2NG57"/>
<evidence type="ECO:0000313" key="8">
    <source>
        <dbReference type="Proteomes" id="UP000245657"/>
    </source>
</evidence>
<keyword evidence="4 5" id="KW-0472">Membrane</keyword>
<keyword evidence="3 5" id="KW-1133">Transmembrane helix</keyword>
<accession>A0A2V2NG57</accession>
<sequence length="208" mass="23458">MFEDLIPNIRGLLLSPVETFENLKKSSLSESHQHFVILLLVYTVLVGVVTAISSLMAYYNMMIQLISIPIIGQFLLPKIELFKPIILNLSFFSVYLLFITLFFGIFLKGFFLHVFVILLGGEQGVTKTIQVLMYSITPFLLLGWIPYISILGLIWTLILCVIGFHIIQEIPVWKSALIIIIPIIFLFTGLILVFFITSSLITATSGIV</sequence>
<dbReference type="EMBL" id="QGMY01000002">
    <property type="protein sequence ID" value="PWR74303.1"/>
    <property type="molecule type" value="Genomic_DNA"/>
</dbReference>
<keyword evidence="2 5" id="KW-0812">Transmembrane</keyword>
<dbReference type="Proteomes" id="UP000245657">
    <property type="component" value="Unassembled WGS sequence"/>
</dbReference>
<feature type="domain" description="Yip1" evidence="6">
    <location>
        <begin position="11"/>
        <end position="192"/>
    </location>
</feature>
<evidence type="ECO:0000259" key="6">
    <source>
        <dbReference type="Pfam" id="PF04893"/>
    </source>
</evidence>
<feature type="transmembrane region" description="Helical" evidence="5">
    <location>
        <begin position="139"/>
        <end position="164"/>
    </location>
</feature>
<dbReference type="GeneID" id="97549685"/>
<dbReference type="OrthoDB" id="112431at2157"/>
<feature type="transmembrane region" description="Helical" evidence="5">
    <location>
        <begin position="176"/>
        <end position="201"/>
    </location>
</feature>
<name>A0A2V2NG57_9EURY</name>
<keyword evidence="8" id="KW-1185">Reference proteome</keyword>